<comment type="caution">
    <text evidence="2">The sequence shown here is derived from an EMBL/GenBank/DDBJ whole genome shotgun (WGS) entry which is preliminary data.</text>
</comment>
<dbReference type="CDD" id="cd09113">
    <property type="entry name" value="PLDc_ymdC_like_2"/>
    <property type="match status" value="1"/>
</dbReference>
<dbReference type="SUPFAM" id="SSF56024">
    <property type="entry name" value="Phospholipase D/nuclease"/>
    <property type="match status" value="2"/>
</dbReference>
<evidence type="ECO:0000259" key="1">
    <source>
        <dbReference type="PROSITE" id="PS50035"/>
    </source>
</evidence>
<dbReference type="SMART" id="SM00155">
    <property type="entry name" value="PLDc"/>
    <property type="match status" value="2"/>
</dbReference>
<dbReference type="EMBL" id="LJZQ01000023">
    <property type="protein sequence ID" value="KPQ27759.1"/>
    <property type="molecule type" value="Genomic_DNA"/>
</dbReference>
<dbReference type="STRING" id="1305731.GCA_000934705_01830"/>
<dbReference type="OrthoDB" id="9814092at2"/>
<dbReference type="InterPro" id="IPR001736">
    <property type="entry name" value="PLipase_D/transphosphatidylase"/>
</dbReference>
<name>A0A0P7Z6R7_9GAMM</name>
<dbReference type="PROSITE" id="PS50035">
    <property type="entry name" value="PLD"/>
    <property type="match status" value="2"/>
</dbReference>
<dbReference type="GO" id="GO:0032049">
    <property type="term" value="P:cardiolipin biosynthetic process"/>
    <property type="evidence" value="ECO:0007669"/>
    <property type="project" value="UniProtKB-ARBA"/>
</dbReference>
<gene>
    <name evidence="2" type="ORF">HLUCCX14_13470</name>
</gene>
<evidence type="ECO:0000313" key="2">
    <source>
        <dbReference type="EMBL" id="KPQ27759.1"/>
    </source>
</evidence>
<dbReference type="AlphaFoldDB" id="A0A0P7Z6R7"/>
<dbReference type="Gene3D" id="3.30.870.10">
    <property type="entry name" value="Endonuclease Chain A"/>
    <property type="match status" value="2"/>
</dbReference>
<protein>
    <submittedName>
        <fullName evidence="2">Phosphatidylserine/phosphatidylglycerophosphate/ cardiolipin synthase family protein</fullName>
    </submittedName>
</protein>
<evidence type="ECO:0000313" key="3">
    <source>
        <dbReference type="Proteomes" id="UP000050416"/>
    </source>
</evidence>
<dbReference type="PANTHER" id="PTHR21248">
    <property type="entry name" value="CARDIOLIPIN SYNTHASE"/>
    <property type="match status" value="1"/>
</dbReference>
<dbReference type="PANTHER" id="PTHR21248:SF12">
    <property type="entry name" value="CARDIOLIPIN SYNTHASE C"/>
    <property type="match status" value="1"/>
</dbReference>
<proteinExistence type="predicted"/>
<dbReference type="GO" id="GO:0030572">
    <property type="term" value="F:phosphatidyltransferase activity"/>
    <property type="evidence" value="ECO:0007669"/>
    <property type="project" value="UniProtKB-ARBA"/>
</dbReference>
<dbReference type="Pfam" id="PF13091">
    <property type="entry name" value="PLDc_2"/>
    <property type="match status" value="2"/>
</dbReference>
<dbReference type="InterPro" id="IPR025202">
    <property type="entry name" value="PLD-like_dom"/>
</dbReference>
<dbReference type="CDD" id="cd09111">
    <property type="entry name" value="PLDc_ymdC_like_1"/>
    <property type="match status" value="1"/>
</dbReference>
<feature type="domain" description="PLD phosphodiesterase" evidence="1">
    <location>
        <begin position="413"/>
        <end position="440"/>
    </location>
</feature>
<sequence length="519" mass="58102">MSGQQSLTLFARWGALLILGLLTGCARGLPPVDHGPIVTLSPEQESFAMDQRRVHLDPDSTYSAFQLLNTGRDAFKVRAGLIEAASHRIDAQYYIWNDDASGRYLAGRLIAAADRGVEVRLLLDDINVAGKESLFAMMETHPNIDIRIFNPSPSRSGAGRWLSFITDFDRINRRMHSKTFVVDGQVGIAGGRNIGDEYFDEAPVLNFRDRDVMVLGPLAAGMTDNFEAYWHNRLAYPLGQLYALPESERAVDNLSRLSRQTAEPPVFKATLPQDRVSAEQLLETWFASMIQADGELVFDPPPEDPEAPANTPRATAMALYGLIESARSEVLIESAYLILAEAQLEGLNNLNNENLSVTALTNSLATNDLVPNHSGYARWRRDMLEQGITLHELRPDAPACKRWVTNLEACDQGMVSLHSKAVVFDRETLFIGSFNVNLRSIYLNGETVLIIRSPQLARTVAEDIDDALKPENSWRVLLDSDGRVTWKAQDQQWHREPEVGFWRRAASRVLSWLPIEKYL</sequence>
<accession>A0A0P7Z6R7</accession>
<reference evidence="2 3" key="1">
    <citation type="submission" date="2015-09" db="EMBL/GenBank/DDBJ databases">
        <title>Identification and resolution of microdiversity through metagenomic sequencing of parallel consortia.</title>
        <authorList>
            <person name="Nelson W.C."/>
            <person name="Romine M.F."/>
            <person name="Lindemann S.R."/>
        </authorList>
    </citation>
    <scope>NUCLEOTIDE SEQUENCE [LARGE SCALE GENOMIC DNA]</scope>
    <source>
        <strain evidence="2">HL-55</strain>
    </source>
</reference>
<organism evidence="2 3">
    <name type="scientific">Marinobacter excellens HL-55</name>
    <dbReference type="NCBI Taxonomy" id="1305731"/>
    <lineage>
        <taxon>Bacteria</taxon>
        <taxon>Pseudomonadati</taxon>
        <taxon>Pseudomonadota</taxon>
        <taxon>Gammaproteobacteria</taxon>
        <taxon>Pseudomonadales</taxon>
        <taxon>Marinobacteraceae</taxon>
        <taxon>Marinobacter</taxon>
    </lineage>
</organism>
<dbReference type="Proteomes" id="UP000050416">
    <property type="component" value="Unassembled WGS sequence"/>
</dbReference>
<dbReference type="PATRIC" id="fig|1305731.5.peg.1170"/>
<feature type="domain" description="PLD phosphodiesterase" evidence="1">
    <location>
        <begin position="171"/>
        <end position="198"/>
    </location>
</feature>